<evidence type="ECO:0000313" key="2">
    <source>
        <dbReference type="EMBL" id="KOY83886.1"/>
    </source>
</evidence>
<evidence type="ECO:0000256" key="1">
    <source>
        <dbReference type="SAM" id="Phobius"/>
    </source>
</evidence>
<keyword evidence="1" id="KW-0812">Transmembrane</keyword>
<protein>
    <submittedName>
        <fullName evidence="2">Uncharacterized protein</fullName>
    </submittedName>
</protein>
<keyword evidence="1" id="KW-1133">Transmembrane helix</keyword>
<dbReference type="STRING" id="33935.ADM90_00280"/>
<evidence type="ECO:0000313" key="3">
    <source>
        <dbReference type="Proteomes" id="UP000037977"/>
    </source>
</evidence>
<name>A0A0M9DN84_9BACI</name>
<dbReference type="AlphaFoldDB" id="A0A0M9DN84"/>
<dbReference type="Proteomes" id="UP000037977">
    <property type="component" value="Unassembled WGS sequence"/>
</dbReference>
<reference evidence="2 3" key="1">
    <citation type="submission" date="2015-07" db="EMBL/GenBank/DDBJ databases">
        <title>Genome sequencing project for genomic taxonomy and phylogenomics of Bacillus-like bacteria.</title>
        <authorList>
            <person name="Liu B."/>
            <person name="Wang J."/>
            <person name="Zhu Y."/>
            <person name="Liu G."/>
            <person name="Chen Q."/>
            <person name="Chen Z."/>
            <person name="Che J."/>
            <person name="Ge C."/>
            <person name="Shi H."/>
            <person name="Pan Z."/>
            <person name="Liu X."/>
        </authorList>
    </citation>
    <scope>NUCLEOTIDE SEQUENCE [LARGE SCALE GENOMIC DNA]</scope>
    <source>
        <strain evidence="2 3">DSM 54</strain>
    </source>
</reference>
<dbReference type="RefSeq" id="WP_053993080.1">
    <property type="nucleotide sequence ID" value="NZ_CP065643.1"/>
</dbReference>
<keyword evidence="1" id="KW-0472">Membrane</keyword>
<dbReference type="InterPro" id="IPR011990">
    <property type="entry name" value="TPR-like_helical_dom_sf"/>
</dbReference>
<dbReference type="PATRIC" id="fig|33935.3.peg.2893"/>
<comment type="caution">
    <text evidence="2">The sequence shown here is derived from an EMBL/GenBank/DDBJ whole genome shotgun (WGS) entry which is preliminary data.</text>
</comment>
<gene>
    <name evidence="2" type="ORF">ADM90_00280</name>
</gene>
<dbReference type="Gene3D" id="1.25.40.10">
    <property type="entry name" value="Tetratricopeptide repeat domain"/>
    <property type="match status" value="1"/>
</dbReference>
<dbReference type="EMBL" id="LGCI01000002">
    <property type="protein sequence ID" value="KOY83886.1"/>
    <property type="molecule type" value="Genomic_DNA"/>
</dbReference>
<keyword evidence="3" id="KW-1185">Reference proteome</keyword>
<sequence length="173" mass="19237">MIFTDPIRKYILSGVVAFVVIGLIVANVMASKQDDKFLMTETLYNQAIQLQSTGDLEGSEAMIAEVLKKQPNAEIANYVAALTMAQNGDMKQAAIHMQKTLDLNPYKVEDPTFMIQLGEVFVGAERFEDAKTVLLRCQEAGWAPEEIPNYQEHVASLLAQIENLQLEEGTNNE</sequence>
<dbReference type="OrthoDB" id="2454310at2"/>
<proteinExistence type="predicted"/>
<feature type="transmembrane region" description="Helical" evidence="1">
    <location>
        <begin position="12"/>
        <end position="30"/>
    </location>
</feature>
<dbReference type="SUPFAM" id="SSF48452">
    <property type="entry name" value="TPR-like"/>
    <property type="match status" value="1"/>
</dbReference>
<organism evidence="2 3">
    <name type="scientific">Lysinibacillus macroides</name>
    <dbReference type="NCBI Taxonomy" id="33935"/>
    <lineage>
        <taxon>Bacteria</taxon>
        <taxon>Bacillati</taxon>
        <taxon>Bacillota</taxon>
        <taxon>Bacilli</taxon>
        <taxon>Bacillales</taxon>
        <taxon>Bacillaceae</taxon>
        <taxon>Lysinibacillus</taxon>
    </lineage>
</organism>
<accession>A0A0M9DN84</accession>